<reference evidence="1" key="1">
    <citation type="submission" date="2021-06" db="EMBL/GenBank/DDBJ databases">
        <authorList>
            <person name="Kallberg Y."/>
            <person name="Tangrot J."/>
            <person name="Rosling A."/>
        </authorList>
    </citation>
    <scope>NUCLEOTIDE SEQUENCE</scope>
    <source>
        <strain evidence="1">MA453B</strain>
    </source>
</reference>
<comment type="caution">
    <text evidence="1">The sequence shown here is derived from an EMBL/GenBank/DDBJ whole genome shotgun (WGS) entry which is preliminary data.</text>
</comment>
<dbReference type="EMBL" id="CAJVPY010019732">
    <property type="protein sequence ID" value="CAG8772720.1"/>
    <property type="molecule type" value="Genomic_DNA"/>
</dbReference>
<evidence type="ECO:0000313" key="2">
    <source>
        <dbReference type="Proteomes" id="UP000789405"/>
    </source>
</evidence>
<proteinExistence type="predicted"/>
<sequence length="40" mass="4359">IRAPKCFIVVLEVGVIGNCRSFVLEVVVAILEVVVDTVFL</sequence>
<dbReference type="AlphaFoldDB" id="A0A9N9NXD4"/>
<dbReference type="Proteomes" id="UP000789405">
    <property type="component" value="Unassembled WGS sequence"/>
</dbReference>
<name>A0A9N9NXD4_9GLOM</name>
<feature type="non-terminal residue" evidence="1">
    <location>
        <position position="1"/>
    </location>
</feature>
<feature type="non-terminal residue" evidence="1">
    <location>
        <position position="40"/>
    </location>
</feature>
<evidence type="ECO:0000313" key="1">
    <source>
        <dbReference type="EMBL" id="CAG8772720.1"/>
    </source>
</evidence>
<organism evidence="1 2">
    <name type="scientific">Dentiscutata erythropus</name>
    <dbReference type="NCBI Taxonomy" id="1348616"/>
    <lineage>
        <taxon>Eukaryota</taxon>
        <taxon>Fungi</taxon>
        <taxon>Fungi incertae sedis</taxon>
        <taxon>Mucoromycota</taxon>
        <taxon>Glomeromycotina</taxon>
        <taxon>Glomeromycetes</taxon>
        <taxon>Diversisporales</taxon>
        <taxon>Gigasporaceae</taxon>
        <taxon>Dentiscutata</taxon>
    </lineage>
</organism>
<protein>
    <submittedName>
        <fullName evidence="1">26759_t:CDS:1</fullName>
    </submittedName>
</protein>
<accession>A0A9N9NXD4</accession>
<gene>
    <name evidence="1" type="ORF">DERYTH_LOCUS18839</name>
</gene>
<keyword evidence="2" id="KW-1185">Reference proteome</keyword>